<sequence length="177" mass="19980">MYYNRFRYYSSESGTYISQDPIGLAGGMPNMYAYVSDSNSWVDPLGLTKFNPIEVLGRKVYQNGTDFVTGTPDIVDSSVNKHIRKRIANGATNLDLMKTGNAPIGIDGKQINLHHVIGQEPGPMVELTSSFHKKHHKALHGLIENKRSFRNNKALHNAYESFRKKYWKERAKGLSCC</sequence>
<dbReference type="InterPro" id="IPR022385">
    <property type="entry name" value="Rhs_assc_core"/>
</dbReference>
<dbReference type="AlphaFoldDB" id="A0AB33L432"/>
<gene>
    <name evidence="2" type="ORF">Pbs1_17280</name>
</gene>
<name>A0AB33L432_9FLAO</name>
<dbReference type="Gene3D" id="2.180.10.10">
    <property type="entry name" value="RHS repeat-associated core"/>
    <property type="match status" value="1"/>
</dbReference>
<accession>A0AB33L432</accession>
<organism evidence="2">
    <name type="scientific">Tenacibaculum sp. Pbs-1</name>
    <dbReference type="NCBI Taxonomy" id="3238748"/>
    <lineage>
        <taxon>Bacteria</taxon>
        <taxon>Pseudomonadati</taxon>
        <taxon>Bacteroidota</taxon>
        <taxon>Flavobacteriia</taxon>
        <taxon>Flavobacteriales</taxon>
        <taxon>Flavobacteriaceae</taxon>
        <taxon>Tenacibaculum</taxon>
    </lineage>
</organism>
<dbReference type="EMBL" id="AP035888">
    <property type="protein sequence ID" value="BFP68385.1"/>
    <property type="molecule type" value="Genomic_DNA"/>
</dbReference>
<protein>
    <recommendedName>
        <fullName evidence="1">LHH domain-containing protein</fullName>
    </recommendedName>
</protein>
<dbReference type="InterPro" id="IPR026834">
    <property type="entry name" value="LHH"/>
</dbReference>
<evidence type="ECO:0000313" key="2">
    <source>
        <dbReference type="EMBL" id="BFP68385.1"/>
    </source>
</evidence>
<proteinExistence type="predicted"/>
<evidence type="ECO:0000259" key="1">
    <source>
        <dbReference type="Pfam" id="PF14411"/>
    </source>
</evidence>
<feature type="domain" description="LHH" evidence="1">
    <location>
        <begin position="92"/>
        <end position="172"/>
    </location>
</feature>
<dbReference type="NCBIfam" id="TIGR03696">
    <property type="entry name" value="Rhs_assc_core"/>
    <property type="match status" value="1"/>
</dbReference>
<dbReference type="Pfam" id="PF14411">
    <property type="entry name" value="LHH"/>
    <property type="match status" value="1"/>
</dbReference>
<reference evidence="2" key="1">
    <citation type="submission" date="2024-08" db="EMBL/GenBank/DDBJ databases">
        <title>Whole genome sequence of Tenacibaculum sp. strain pbs-1 associated with black-spot shell disease in Akoya pearl oysters.</title>
        <authorList>
            <person name="Sakatoku A."/>
            <person name="Suzuki T."/>
            <person name="Hatano K."/>
            <person name="Seki M."/>
            <person name="Tanaka D."/>
            <person name="Nakamura S."/>
            <person name="Suzuki N."/>
            <person name="Isshiki T."/>
        </authorList>
    </citation>
    <scope>NUCLEOTIDE SEQUENCE</scope>
    <source>
        <strain evidence="2">Pbs-1</strain>
    </source>
</reference>